<evidence type="ECO:0000313" key="2">
    <source>
        <dbReference type="EMBL" id="KKB78297.1"/>
    </source>
</evidence>
<dbReference type="Pfam" id="PF08808">
    <property type="entry name" value="RES"/>
    <property type="match status" value="1"/>
</dbReference>
<organism evidence="2 3">
    <name type="scientific">Devosia soli</name>
    <dbReference type="NCBI Taxonomy" id="361041"/>
    <lineage>
        <taxon>Bacteria</taxon>
        <taxon>Pseudomonadati</taxon>
        <taxon>Pseudomonadota</taxon>
        <taxon>Alphaproteobacteria</taxon>
        <taxon>Hyphomicrobiales</taxon>
        <taxon>Devosiaceae</taxon>
        <taxon>Devosia</taxon>
    </lineage>
</organism>
<proteinExistence type="predicted"/>
<dbReference type="STRING" id="361041.VW35_11705"/>
<reference evidence="2 3" key="1">
    <citation type="submission" date="2015-03" db="EMBL/GenBank/DDBJ databases">
        <authorList>
            <person name="Hassan Y.I."/>
            <person name="Lepp D."/>
            <person name="Zhou T."/>
        </authorList>
    </citation>
    <scope>NUCLEOTIDE SEQUENCE [LARGE SCALE GENOMIC DNA]</scope>
    <source>
        <strain evidence="2 3">GH2-10</strain>
    </source>
</reference>
<protein>
    <recommendedName>
        <fullName evidence="1">RES domain-containing protein</fullName>
    </recommendedName>
</protein>
<dbReference type="PATRIC" id="fig|361041.3.peg.1710"/>
<dbReference type="InterPro" id="IPR014914">
    <property type="entry name" value="RES_dom"/>
</dbReference>
<evidence type="ECO:0000313" key="3">
    <source>
        <dbReference type="Proteomes" id="UP000033514"/>
    </source>
</evidence>
<dbReference type="AlphaFoldDB" id="A0A0F5L9J9"/>
<sequence length="226" mass="24977">MDVSTPEVSYRLIPSQFPPIGLFETVASAEDLEAVLELAGWTNDRQVTERIARLPKSDWVFGRPNASIVMAAFLHAPPMGARFSGPDLGAWYAAARVETGIAEVGHHLRREAFARGKAEGQRTFRVYRARIEGTYRETSAGERPELFTEDYGPSQAFGEGLRAAGEDGVVYPSLRHGGGICICAYRPRKILDVMQAEHFSITVRTDMRQVVVERLPAGWDKGPSID</sequence>
<dbReference type="OrthoDB" id="9795903at2"/>
<dbReference type="RefSeq" id="WP_046143228.1">
    <property type="nucleotide sequence ID" value="NZ_LAJG01000022.1"/>
</dbReference>
<dbReference type="EMBL" id="LAJG01000022">
    <property type="protein sequence ID" value="KKB78297.1"/>
    <property type="molecule type" value="Genomic_DNA"/>
</dbReference>
<dbReference type="SMART" id="SM00953">
    <property type="entry name" value="RES"/>
    <property type="match status" value="1"/>
</dbReference>
<feature type="domain" description="RES" evidence="1">
    <location>
        <begin position="72"/>
        <end position="196"/>
    </location>
</feature>
<evidence type="ECO:0000259" key="1">
    <source>
        <dbReference type="SMART" id="SM00953"/>
    </source>
</evidence>
<comment type="caution">
    <text evidence="2">The sequence shown here is derived from an EMBL/GenBank/DDBJ whole genome shotgun (WGS) entry which is preliminary data.</text>
</comment>
<name>A0A0F5L9J9_9HYPH</name>
<dbReference type="Proteomes" id="UP000033514">
    <property type="component" value="Unassembled WGS sequence"/>
</dbReference>
<gene>
    <name evidence="2" type="ORF">VW35_11705</name>
</gene>
<accession>A0A0F5L9J9</accession>
<keyword evidence="3" id="KW-1185">Reference proteome</keyword>